<feature type="domain" description="Cytochrome c oxidase subunit IV bacterial aa3 type" evidence="2">
    <location>
        <begin position="11"/>
        <end position="39"/>
    </location>
</feature>
<keyword evidence="4" id="KW-1185">Reference proteome</keyword>
<dbReference type="Pfam" id="PF07835">
    <property type="entry name" value="COX4_pro_2"/>
    <property type="match status" value="1"/>
</dbReference>
<keyword evidence="1" id="KW-0812">Transmembrane</keyword>
<dbReference type="Proteomes" id="UP000326202">
    <property type="component" value="Chromosome"/>
</dbReference>
<dbReference type="InterPro" id="IPR012422">
    <property type="entry name" value="Cyt_c_oxidase_su4_bac-aa3"/>
</dbReference>
<feature type="transmembrane region" description="Helical" evidence="1">
    <location>
        <begin position="21"/>
        <end position="40"/>
    </location>
</feature>
<evidence type="ECO:0000256" key="1">
    <source>
        <dbReference type="SAM" id="Phobius"/>
    </source>
</evidence>
<reference evidence="3 4" key="1">
    <citation type="submission" date="2019-08" db="EMBL/GenBank/DDBJ databases">
        <title>Hyperibacter terrae gen. nov., sp. nov. and Hyperibacter viscosus sp. nov., two new members in the family Rhodospirillaceae isolated from the rhizosphere of Hypericum perforatum.</title>
        <authorList>
            <person name="Noviana Z."/>
        </authorList>
    </citation>
    <scope>NUCLEOTIDE SEQUENCE [LARGE SCALE GENOMIC DNA]</scope>
    <source>
        <strain evidence="3 4">R5913</strain>
    </source>
</reference>
<keyword evidence="1" id="KW-1133">Transmembrane helix</keyword>
<dbReference type="EMBL" id="CP042906">
    <property type="protein sequence ID" value="QEX16303.1"/>
    <property type="molecule type" value="Genomic_DNA"/>
</dbReference>
<dbReference type="SUPFAM" id="SSF81469">
    <property type="entry name" value="Bacterial aa3 type cytochrome c oxidase subunit IV"/>
    <property type="match status" value="1"/>
</dbReference>
<gene>
    <name evidence="3" type="ORF">FRZ44_15960</name>
</gene>
<dbReference type="InterPro" id="IPR036596">
    <property type="entry name" value="Cyt-C_aa3_sf"/>
</dbReference>
<accession>A0A5J6MFT4</accession>
<dbReference type="Gene3D" id="1.20.5.160">
    <property type="entry name" value="Bacterial aa3 type cytochrome c oxidase subunit IV"/>
    <property type="match status" value="1"/>
</dbReference>
<sequence>MAQDDQMLHDHQLAYKGFVKFSTIGAVLIAVALALMGLTLL</sequence>
<dbReference type="RefSeq" id="WP_151176676.1">
    <property type="nucleotide sequence ID" value="NZ_CP042906.1"/>
</dbReference>
<organism evidence="3 4">
    <name type="scientific">Hypericibacter terrae</name>
    <dbReference type="NCBI Taxonomy" id="2602015"/>
    <lineage>
        <taxon>Bacteria</taxon>
        <taxon>Pseudomonadati</taxon>
        <taxon>Pseudomonadota</taxon>
        <taxon>Alphaproteobacteria</taxon>
        <taxon>Rhodospirillales</taxon>
        <taxon>Dongiaceae</taxon>
        <taxon>Hypericibacter</taxon>
    </lineage>
</organism>
<evidence type="ECO:0000313" key="4">
    <source>
        <dbReference type="Proteomes" id="UP000326202"/>
    </source>
</evidence>
<dbReference type="AlphaFoldDB" id="A0A5J6MFT4"/>
<keyword evidence="1" id="KW-0472">Membrane</keyword>
<protein>
    <recommendedName>
        <fullName evidence="2">Cytochrome c oxidase subunit IV bacterial aa3 type domain-containing protein</fullName>
    </recommendedName>
</protein>
<evidence type="ECO:0000313" key="3">
    <source>
        <dbReference type="EMBL" id="QEX16303.1"/>
    </source>
</evidence>
<proteinExistence type="predicted"/>
<evidence type="ECO:0000259" key="2">
    <source>
        <dbReference type="Pfam" id="PF07835"/>
    </source>
</evidence>
<dbReference type="KEGG" id="htq:FRZ44_15960"/>
<name>A0A5J6MFT4_9PROT</name>